<proteinExistence type="predicted"/>
<protein>
    <submittedName>
        <fullName evidence="1">Uncharacterized protein</fullName>
    </submittedName>
</protein>
<accession>A0ABP7MLC6</accession>
<reference evidence="2" key="1">
    <citation type="journal article" date="2019" name="Int. J. Syst. Evol. Microbiol.">
        <title>The Global Catalogue of Microorganisms (GCM) 10K type strain sequencing project: providing services to taxonomists for standard genome sequencing and annotation.</title>
        <authorList>
            <consortium name="The Broad Institute Genomics Platform"/>
            <consortium name="The Broad Institute Genome Sequencing Center for Infectious Disease"/>
            <person name="Wu L."/>
            <person name="Ma J."/>
        </authorList>
    </citation>
    <scope>NUCLEOTIDE SEQUENCE [LARGE SCALE GENOMIC DNA]</scope>
    <source>
        <strain evidence="2">JCM 17214</strain>
    </source>
</reference>
<organism evidence="1 2">
    <name type="scientific">Hymenobacter algoricola</name>
    <dbReference type="NCBI Taxonomy" id="486267"/>
    <lineage>
        <taxon>Bacteria</taxon>
        <taxon>Pseudomonadati</taxon>
        <taxon>Bacteroidota</taxon>
        <taxon>Cytophagia</taxon>
        <taxon>Cytophagales</taxon>
        <taxon>Hymenobacteraceae</taxon>
        <taxon>Hymenobacter</taxon>
    </lineage>
</organism>
<keyword evidence="2" id="KW-1185">Reference proteome</keyword>
<gene>
    <name evidence="1" type="ORF">GCM10022406_08050</name>
</gene>
<dbReference type="EMBL" id="BAABDH010000015">
    <property type="protein sequence ID" value="GAA3924266.1"/>
    <property type="molecule type" value="Genomic_DNA"/>
</dbReference>
<evidence type="ECO:0000313" key="2">
    <source>
        <dbReference type="Proteomes" id="UP001499909"/>
    </source>
</evidence>
<evidence type="ECO:0000313" key="1">
    <source>
        <dbReference type="EMBL" id="GAA3924266.1"/>
    </source>
</evidence>
<sequence length="141" mass="15264">MNVPTFDFTGLDSRATCDEALVPARTLRADLENRDVNIGYRGDKAEARAGNAKNDLIGVQSRLDGVNDQLADLPAGPSRRRQELEAEQARLVARQKELALRGASGAAQALTQLADVRTDAELEMVVAFVTQLEAYRATLPA</sequence>
<comment type="caution">
    <text evidence="1">The sequence shown here is derived from an EMBL/GenBank/DDBJ whole genome shotgun (WGS) entry which is preliminary data.</text>
</comment>
<name>A0ABP7MLC6_9BACT</name>
<dbReference type="RefSeq" id="WP_345110423.1">
    <property type="nucleotide sequence ID" value="NZ_BAABDH010000015.1"/>
</dbReference>
<dbReference type="Proteomes" id="UP001499909">
    <property type="component" value="Unassembled WGS sequence"/>
</dbReference>